<dbReference type="RefSeq" id="WP_406694097.1">
    <property type="nucleotide sequence ID" value="NZ_CP155447.1"/>
</dbReference>
<evidence type="ECO:0008006" key="3">
    <source>
        <dbReference type="Google" id="ProtNLM"/>
    </source>
</evidence>
<dbReference type="EMBL" id="CP155447">
    <property type="protein sequence ID" value="XBH01394.1"/>
    <property type="molecule type" value="Genomic_DNA"/>
</dbReference>
<feature type="transmembrane region" description="Helical" evidence="1">
    <location>
        <begin position="99"/>
        <end position="118"/>
    </location>
</feature>
<reference evidence="2" key="1">
    <citation type="submission" date="2024-05" db="EMBL/GenBank/DDBJ databases">
        <title>Planctomycetes of the genus Singulisphaera possess chitinolytic capabilities.</title>
        <authorList>
            <person name="Ivanova A."/>
        </authorList>
    </citation>
    <scope>NUCLEOTIDE SEQUENCE</scope>
    <source>
        <strain evidence="2">Ch08T</strain>
    </source>
</reference>
<feature type="transmembrane region" description="Helical" evidence="1">
    <location>
        <begin position="159"/>
        <end position="184"/>
    </location>
</feature>
<protein>
    <recommendedName>
        <fullName evidence="3">DUF304 domain-containing protein</fullName>
    </recommendedName>
</protein>
<evidence type="ECO:0000256" key="1">
    <source>
        <dbReference type="SAM" id="Phobius"/>
    </source>
</evidence>
<gene>
    <name evidence="2" type="ORF">V5E97_23915</name>
</gene>
<dbReference type="AlphaFoldDB" id="A0AAU7C844"/>
<sequence>MSTPTTNPTPTPPSEVVLISHSPIFFWWPVWLVGFLLAAMTYFDNHVMAVVPVGTVAEGQRTIEGHDEPRDVLVLPQGRKLPTDKATGAVAHPRLRMSASNSLGMIYAVTLCLVIVITNVHMRGLWSVIVLLGIALTTVLFAILGWWDPILRAFGLIDIHINALGYLSLSFFLFTIWLLTYLVYDRRNRMIFSRGQLRVRSAIGSGERVFDTFGMAVEKHRDDVFRHWLLGFGSGDLTIRAAGTNSEQFEVPNVLSVNRKLEQIQRMLQERQVVGS</sequence>
<feature type="transmembrane region" description="Helical" evidence="1">
    <location>
        <begin position="24"/>
        <end position="43"/>
    </location>
</feature>
<organism evidence="2">
    <name type="scientific">Singulisphaera sp. Ch08</name>
    <dbReference type="NCBI Taxonomy" id="3120278"/>
    <lineage>
        <taxon>Bacteria</taxon>
        <taxon>Pseudomonadati</taxon>
        <taxon>Planctomycetota</taxon>
        <taxon>Planctomycetia</taxon>
        <taxon>Isosphaerales</taxon>
        <taxon>Isosphaeraceae</taxon>
        <taxon>Singulisphaera</taxon>
    </lineage>
</organism>
<keyword evidence="1" id="KW-1133">Transmembrane helix</keyword>
<proteinExistence type="predicted"/>
<keyword evidence="1" id="KW-0472">Membrane</keyword>
<keyword evidence="1" id="KW-0812">Transmembrane</keyword>
<evidence type="ECO:0000313" key="2">
    <source>
        <dbReference type="EMBL" id="XBH01394.1"/>
    </source>
</evidence>
<feature type="transmembrane region" description="Helical" evidence="1">
    <location>
        <begin position="125"/>
        <end position="147"/>
    </location>
</feature>
<accession>A0AAU7C844</accession>
<name>A0AAU7C844_9BACT</name>